<dbReference type="AlphaFoldDB" id="A0AAE1UEX7"/>
<gene>
    <name evidence="2" type="ORF">Pmani_012179</name>
</gene>
<evidence type="ECO:0000313" key="2">
    <source>
        <dbReference type="EMBL" id="KAK4316685.1"/>
    </source>
</evidence>
<protein>
    <submittedName>
        <fullName evidence="2">Uncharacterized protein</fullName>
    </submittedName>
</protein>
<proteinExistence type="predicted"/>
<feature type="compositionally biased region" description="Polar residues" evidence="1">
    <location>
        <begin position="56"/>
        <end position="78"/>
    </location>
</feature>
<sequence>MEDMAALLQYLQKEAEQRRLDDDRRRAEEAEQRRDDDRRRAEEADLRRQEFATFMATLTTRPPSSPPNDTQQPTQNNKPHTRCVGHVADRATAPGQYGAPPQVSHATLVGKCTTLRSIVAQQSL</sequence>
<keyword evidence="3" id="KW-1185">Reference proteome</keyword>
<accession>A0AAE1UEX7</accession>
<evidence type="ECO:0000313" key="3">
    <source>
        <dbReference type="Proteomes" id="UP001292094"/>
    </source>
</evidence>
<evidence type="ECO:0000256" key="1">
    <source>
        <dbReference type="SAM" id="MobiDB-lite"/>
    </source>
</evidence>
<reference evidence="2" key="1">
    <citation type="submission" date="2023-11" db="EMBL/GenBank/DDBJ databases">
        <title>Genome assemblies of two species of porcelain crab, Petrolisthes cinctipes and Petrolisthes manimaculis (Anomura: Porcellanidae).</title>
        <authorList>
            <person name="Angst P."/>
        </authorList>
    </citation>
    <scope>NUCLEOTIDE SEQUENCE</scope>
    <source>
        <strain evidence="2">PB745_02</strain>
        <tissue evidence="2">Gill</tissue>
    </source>
</reference>
<name>A0AAE1UEX7_9EUCA</name>
<comment type="caution">
    <text evidence="2">The sequence shown here is derived from an EMBL/GenBank/DDBJ whole genome shotgun (WGS) entry which is preliminary data.</text>
</comment>
<dbReference type="Proteomes" id="UP001292094">
    <property type="component" value="Unassembled WGS sequence"/>
</dbReference>
<feature type="region of interest" description="Disordered" evidence="1">
    <location>
        <begin position="1"/>
        <end position="82"/>
    </location>
</feature>
<organism evidence="2 3">
    <name type="scientific">Petrolisthes manimaculis</name>
    <dbReference type="NCBI Taxonomy" id="1843537"/>
    <lineage>
        <taxon>Eukaryota</taxon>
        <taxon>Metazoa</taxon>
        <taxon>Ecdysozoa</taxon>
        <taxon>Arthropoda</taxon>
        <taxon>Crustacea</taxon>
        <taxon>Multicrustacea</taxon>
        <taxon>Malacostraca</taxon>
        <taxon>Eumalacostraca</taxon>
        <taxon>Eucarida</taxon>
        <taxon>Decapoda</taxon>
        <taxon>Pleocyemata</taxon>
        <taxon>Anomura</taxon>
        <taxon>Galatheoidea</taxon>
        <taxon>Porcellanidae</taxon>
        <taxon>Petrolisthes</taxon>
    </lineage>
</organism>
<dbReference type="EMBL" id="JAWZYT010000996">
    <property type="protein sequence ID" value="KAK4316685.1"/>
    <property type="molecule type" value="Genomic_DNA"/>
</dbReference>
<feature type="compositionally biased region" description="Basic and acidic residues" evidence="1">
    <location>
        <begin position="13"/>
        <end position="50"/>
    </location>
</feature>